<dbReference type="KEGG" id="tpar:AV541_05375"/>
<protein>
    <recommendedName>
        <fullName evidence="4">Cell division protein FtsL</fullName>
    </recommendedName>
</protein>
<evidence type="ECO:0000256" key="1">
    <source>
        <dbReference type="SAM" id="Coils"/>
    </source>
</evidence>
<reference evidence="2 3" key="1">
    <citation type="submission" date="2016-01" db="EMBL/GenBank/DDBJ databases">
        <title>Genome sequence of Thermus parvatiensis, a thermophile isolated from a hot water spring.</title>
        <authorList>
            <person name="Tripathi C."/>
            <person name="Lal R."/>
        </authorList>
    </citation>
    <scope>NUCLEOTIDE SEQUENCE [LARGE SCALE GENOMIC DNA]</scope>
    <source>
        <strain evidence="2 3">RL</strain>
    </source>
</reference>
<feature type="coiled-coil region" evidence="1">
    <location>
        <begin position="25"/>
        <end position="52"/>
    </location>
</feature>
<dbReference type="Proteomes" id="UP000061630">
    <property type="component" value="Chromosome"/>
</dbReference>
<name>A0A0X8D800_9DEIN</name>
<dbReference type="EMBL" id="CP014141">
    <property type="protein sequence ID" value="AMA75583.1"/>
    <property type="molecule type" value="Genomic_DNA"/>
</dbReference>
<keyword evidence="1" id="KW-0175">Coiled coil</keyword>
<evidence type="ECO:0000313" key="3">
    <source>
        <dbReference type="Proteomes" id="UP000061630"/>
    </source>
</evidence>
<dbReference type="AlphaFoldDB" id="A0A0X8D800"/>
<evidence type="ECO:0000313" key="2">
    <source>
        <dbReference type="EMBL" id="AMA75583.1"/>
    </source>
</evidence>
<evidence type="ECO:0008006" key="4">
    <source>
        <dbReference type="Google" id="ProtNLM"/>
    </source>
</evidence>
<proteinExistence type="predicted"/>
<gene>
    <name evidence="2" type="ORF">AV541_05375</name>
</gene>
<organism evidence="2 3">
    <name type="scientific">Thermus parvatiensis</name>
    <dbReference type="NCBI Taxonomy" id="456163"/>
    <lineage>
        <taxon>Bacteria</taxon>
        <taxon>Thermotogati</taxon>
        <taxon>Deinococcota</taxon>
        <taxon>Deinococci</taxon>
        <taxon>Thermales</taxon>
        <taxon>Thermaceae</taxon>
        <taxon>Thermus</taxon>
    </lineage>
</organism>
<sequence length="81" mass="9384">MKAALRLGLIYWAVLLLVFALGHRNQVEKEANARLARELQALEAQKAALVMEKWRLLRPERLLAWAEEEGFVPMSLGRWSR</sequence>
<accession>A0A0X8D800</accession>
<dbReference type="RefSeq" id="WP_038035373.1">
    <property type="nucleotide sequence ID" value="NZ_AIJQ01000009.1"/>
</dbReference>